<evidence type="ECO:0000259" key="6">
    <source>
        <dbReference type="Pfam" id="PF01368"/>
    </source>
</evidence>
<accession>A0A1T5LG66</accession>
<dbReference type="InterPro" id="IPR001667">
    <property type="entry name" value="DDH_dom"/>
</dbReference>
<dbReference type="STRING" id="688867.SAMN05660236_3141"/>
<dbReference type="OrthoDB" id="9809852at2"/>
<evidence type="ECO:0000256" key="4">
    <source>
        <dbReference type="ARBA" id="ARBA00022801"/>
    </source>
</evidence>
<dbReference type="InterPro" id="IPR041122">
    <property type="entry name" value="RecJ_OB"/>
</dbReference>
<keyword evidence="5 9" id="KW-0269">Exonuclease</keyword>
<dbReference type="PANTHER" id="PTHR30255:SF2">
    <property type="entry name" value="SINGLE-STRANDED-DNA-SPECIFIC EXONUCLEASE RECJ"/>
    <property type="match status" value="1"/>
</dbReference>
<name>A0A1T5LG66_9BACT</name>
<organism evidence="9 10">
    <name type="scientific">Ohtaekwangia koreensis</name>
    <dbReference type="NCBI Taxonomy" id="688867"/>
    <lineage>
        <taxon>Bacteria</taxon>
        <taxon>Pseudomonadati</taxon>
        <taxon>Bacteroidota</taxon>
        <taxon>Cytophagia</taxon>
        <taxon>Cytophagales</taxon>
        <taxon>Fulvivirgaceae</taxon>
        <taxon>Ohtaekwangia</taxon>
    </lineage>
</organism>
<dbReference type="Pfam" id="PF01368">
    <property type="entry name" value="DHH"/>
    <property type="match status" value="1"/>
</dbReference>
<evidence type="ECO:0000256" key="2">
    <source>
        <dbReference type="ARBA" id="ARBA00019841"/>
    </source>
</evidence>
<protein>
    <recommendedName>
        <fullName evidence="2">Single-stranded-DNA-specific exonuclease RecJ</fullName>
    </recommendedName>
</protein>
<dbReference type="InterPro" id="IPR003156">
    <property type="entry name" value="DHHA1_dom"/>
</dbReference>
<evidence type="ECO:0000313" key="9">
    <source>
        <dbReference type="EMBL" id="SKC74824.1"/>
    </source>
</evidence>
<dbReference type="EMBL" id="FUZU01000002">
    <property type="protein sequence ID" value="SKC74824.1"/>
    <property type="molecule type" value="Genomic_DNA"/>
</dbReference>
<evidence type="ECO:0000313" key="10">
    <source>
        <dbReference type="Proteomes" id="UP000190961"/>
    </source>
</evidence>
<feature type="domain" description="RecJ OB" evidence="8">
    <location>
        <begin position="455"/>
        <end position="562"/>
    </location>
</feature>
<sequence>MYRRWIQKEIPSQEEIEKLSQAININHSLASILIQRGITDFENAKKFFRPSLDHLHDPFLMKDMDKAMDRMKKAIDSGEKILIYGDYDVDGTTAVSLVYSYIHNFYGKCEVYIPDRYAEGYGVSLAGVEWAEQNGYTLIISLDCGIKSSELIDVANNKGIDFIVCDHHLPDNNIPNAIAVLDPKQNDCNYPYKELSGCGIGFKLIQAYAKRYRDEQELAPYLDLVAVSIASDIVPINGENRTLAHFGLKKLNEDPSPGLKALKEIAAIKNDLDVSGIVFTLGPRINAAGRVAHARAAVDLLIAKTEEEANDLAGKVNIKNDLRKQFDSDITEEAIAMIENDATLRSAKSTVLFKNTWHKGVIGIVAARCVEKYYRPTVILTESNNKITGSARSVNGFDLYNAILECSDLLEKFGGHKYAAGLTLDIQNLELFQRRFEEVVSSTITEDMLTPVIEIDMPLDFNMISQKFLNVLKQMAPFGPESQRPVFQANNIYVFNSLSSFKDKHVRFLAGQEGSDCVFQAVGFDLIEHYDRLSKRDVFKMAFTVEENTFNGTTSIQLRIKDIKFH</sequence>
<dbReference type="NCBIfam" id="TIGR00644">
    <property type="entry name" value="recJ"/>
    <property type="match status" value="1"/>
</dbReference>
<gene>
    <name evidence="9" type="ORF">SAMN05660236_3141</name>
</gene>
<dbReference type="Proteomes" id="UP000190961">
    <property type="component" value="Unassembled WGS sequence"/>
</dbReference>
<dbReference type="GO" id="GO:0006310">
    <property type="term" value="P:DNA recombination"/>
    <property type="evidence" value="ECO:0007669"/>
    <property type="project" value="InterPro"/>
</dbReference>
<dbReference type="InterPro" id="IPR004610">
    <property type="entry name" value="RecJ"/>
</dbReference>
<dbReference type="GO" id="GO:0006281">
    <property type="term" value="P:DNA repair"/>
    <property type="evidence" value="ECO:0007669"/>
    <property type="project" value="InterPro"/>
</dbReference>
<dbReference type="PANTHER" id="PTHR30255">
    <property type="entry name" value="SINGLE-STRANDED-DNA-SPECIFIC EXONUCLEASE RECJ"/>
    <property type="match status" value="1"/>
</dbReference>
<dbReference type="GO" id="GO:0003676">
    <property type="term" value="F:nucleic acid binding"/>
    <property type="evidence" value="ECO:0007669"/>
    <property type="project" value="InterPro"/>
</dbReference>
<feature type="domain" description="DDH" evidence="6">
    <location>
        <begin position="80"/>
        <end position="229"/>
    </location>
</feature>
<dbReference type="GO" id="GO:0008409">
    <property type="term" value="F:5'-3' exonuclease activity"/>
    <property type="evidence" value="ECO:0007669"/>
    <property type="project" value="InterPro"/>
</dbReference>
<dbReference type="Pfam" id="PF17768">
    <property type="entry name" value="RecJ_OB"/>
    <property type="match status" value="1"/>
</dbReference>
<dbReference type="InterPro" id="IPR051673">
    <property type="entry name" value="SSDNA_exonuclease_RecJ"/>
</dbReference>
<dbReference type="Gene3D" id="3.10.310.30">
    <property type="match status" value="1"/>
</dbReference>
<evidence type="ECO:0000256" key="1">
    <source>
        <dbReference type="ARBA" id="ARBA00005915"/>
    </source>
</evidence>
<comment type="similarity">
    <text evidence="1">Belongs to the RecJ family.</text>
</comment>
<evidence type="ECO:0000256" key="3">
    <source>
        <dbReference type="ARBA" id="ARBA00022722"/>
    </source>
</evidence>
<proteinExistence type="inferred from homology"/>
<dbReference type="Pfam" id="PF02272">
    <property type="entry name" value="DHHA1"/>
    <property type="match status" value="1"/>
</dbReference>
<dbReference type="SUPFAM" id="SSF64182">
    <property type="entry name" value="DHH phosphoesterases"/>
    <property type="match status" value="1"/>
</dbReference>
<keyword evidence="4" id="KW-0378">Hydrolase</keyword>
<dbReference type="AlphaFoldDB" id="A0A1T5LG66"/>
<reference evidence="9 10" key="1">
    <citation type="submission" date="2017-02" db="EMBL/GenBank/DDBJ databases">
        <authorList>
            <person name="Peterson S.W."/>
        </authorList>
    </citation>
    <scope>NUCLEOTIDE SEQUENCE [LARGE SCALE GENOMIC DNA]</scope>
    <source>
        <strain evidence="9 10">DSM 25262</strain>
    </source>
</reference>
<dbReference type="RefSeq" id="WP_079688452.1">
    <property type="nucleotide sequence ID" value="NZ_FUZU01000002.1"/>
</dbReference>
<evidence type="ECO:0000259" key="8">
    <source>
        <dbReference type="Pfam" id="PF17768"/>
    </source>
</evidence>
<feature type="domain" description="DHHA1" evidence="7">
    <location>
        <begin position="351"/>
        <end position="441"/>
    </location>
</feature>
<keyword evidence="3" id="KW-0540">Nuclease</keyword>
<keyword evidence="10" id="KW-1185">Reference proteome</keyword>
<dbReference type="InterPro" id="IPR038763">
    <property type="entry name" value="DHH_sf"/>
</dbReference>
<dbReference type="Gene3D" id="3.90.1640.30">
    <property type="match status" value="1"/>
</dbReference>
<evidence type="ECO:0000256" key="5">
    <source>
        <dbReference type="ARBA" id="ARBA00022839"/>
    </source>
</evidence>
<evidence type="ECO:0000259" key="7">
    <source>
        <dbReference type="Pfam" id="PF02272"/>
    </source>
</evidence>